<keyword evidence="3" id="KW-0285">Flavoprotein</keyword>
<dbReference type="InterPro" id="IPR046373">
    <property type="entry name" value="Acyl-CoA_Oxase/DH_mid-dom_sf"/>
</dbReference>
<evidence type="ECO:0000313" key="7">
    <source>
        <dbReference type="EMBL" id="MBE1514485.1"/>
    </source>
</evidence>
<name>A0ABR9J667_9MICC</name>
<dbReference type="Pfam" id="PF02771">
    <property type="entry name" value="Acyl-CoA_dh_N"/>
    <property type="match status" value="1"/>
</dbReference>
<dbReference type="InterPro" id="IPR009075">
    <property type="entry name" value="AcylCo_DH/oxidase_C"/>
</dbReference>
<dbReference type="SUPFAM" id="SSF47203">
    <property type="entry name" value="Acyl-CoA dehydrogenase C-terminal domain-like"/>
    <property type="match status" value="1"/>
</dbReference>
<evidence type="ECO:0000256" key="1">
    <source>
        <dbReference type="ARBA" id="ARBA00001974"/>
    </source>
</evidence>
<dbReference type="Gene3D" id="1.20.140.10">
    <property type="entry name" value="Butyryl-CoA Dehydrogenase, subunit A, domain 3"/>
    <property type="match status" value="1"/>
</dbReference>
<dbReference type="CDD" id="cd00567">
    <property type="entry name" value="ACAD"/>
    <property type="match status" value="1"/>
</dbReference>
<organism evidence="7 8">
    <name type="scientific">Nesterenkonia halotolerans</name>
    <dbReference type="NCBI Taxonomy" id="225325"/>
    <lineage>
        <taxon>Bacteria</taxon>
        <taxon>Bacillati</taxon>
        <taxon>Actinomycetota</taxon>
        <taxon>Actinomycetes</taxon>
        <taxon>Micrococcales</taxon>
        <taxon>Micrococcaceae</taxon>
        <taxon>Nesterenkonia</taxon>
    </lineage>
</organism>
<keyword evidence="4" id="KW-0274">FAD</keyword>
<comment type="cofactor">
    <cofactor evidence="1">
        <name>FAD</name>
        <dbReference type="ChEBI" id="CHEBI:57692"/>
    </cofactor>
</comment>
<dbReference type="RefSeq" id="WP_192591230.1">
    <property type="nucleotide sequence ID" value="NZ_JADBEE010000001.1"/>
</dbReference>
<evidence type="ECO:0000259" key="5">
    <source>
        <dbReference type="Pfam" id="PF00441"/>
    </source>
</evidence>
<accession>A0ABR9J667</accession>
<dbReference type="InterPro" id="IPR037069">
    <property type="entry name" value="AcylCoA_DH/ox_N_sf"/>
</dbReference>
<evidence type="ECO:0000313" key="8">
    <source>
        <dbReference type="Proteomes" id="UP000636579"/>
    </source>
</evidence>
<comment type="caution">
    <text evidence="7">The sequence shown here is derived from an EMBL/GenBank/DDBJ whole genome shotgun (WGS) entry which is preliminary data.</text>
</comment>
<protein>
    <submittedName>
        <fullName evidence="7">Alkylation response protein AidB-like acyl-CoA dehydrogenase</fullName>
    </submittedName>
</protein>
<reference evidence="7 8" key="1">
    <citation type="submission" date="2020-10" db="EMBL/GenBank/DDBJ databases">
        <title>Sequencing the genomes of 1000 actinobacteria strains.</title>
        <authorList>
            <person name="Klenk H.-P."/>
        </authorList>
    </citation>
    <scope>NUCLEOTIDE SEQUENCE [LARGE SCALE GENOMIC DNA]</scope>
    <source>
        <strain evidence="7 8">DSM 15474</strain>
    </source>
</reference>
<dbReference type="PANTHER" id="PTHR43884:SF12">
    <property type="entry name" value="ISOVALERYL-COA DEHYDROGENASE, MITOCHONDRIAL-RELATED"/>
    <property type="match status" value="1"/>
</dbReference>
<proteinExistence type="inferred from homology"/>
<gene>
    <name evidence="7" type="ORF">H4W26_001240</name>
</gene>
<sequence>MFRRASPAGVPPAEEHWIQTIEELAQTFGSTAETDDAEARLPREHLEALSRSGLDRAMLPSKCGGEALSYATLGQVVRTLARSHPAVATLWLMHIGAVHALITQSEPDVAAHFAARLINGDRFANALSEPAGGNYFLNSQQDAEPMETGWSFSGRKMFVSGSEVADHLLLGARVEGEPAFFGVTVDQTLSFPPIDETAGMRATRSRSIVFTNTKLLESRRCGPPLSSYTNLITAAFAFISVGIAESALDALEAHAVSRRSPEGAVLADAGWVRSETGLIWARVEAARLMAERTMWLADAGSAQGTAAATESKLLANDVAKDAAALAVKVCGGTGYLMRSPVQRIFRDAQAGAIMAYSAPFASELVGGWMLSAEL</sequence>
<keyword evidence="8" id="KW-1185">Reference proteome</keyword>
<evidence type="ECO:0000259" key="6">
    <source>
        <dbReference type="Pfam" id="PF02771"/>
    </source>
</evidence>
<dbReference type="InterPro" id="IPR013786">
    <property type="entry name" value="AcylCoA_DH/ox_N"/>
</dbReference>
<dbReference type="InterPro" id="IPR009100">
    <property type="entry name" value="AcylCoA_DH/oxidase_NM_dom_sf"/>
</dbReference>
<dbReference type="Gene3D" id="1.10.540.10">
    <property type="entry name" value="Acyl-CoA dehydrogenase/oxidase, N-terminal domain"/>
    <property type="match status" value="1"/>
</dbReference>
<feature type="domain" description="Acyl-CoA dehydrogenase/oxidase C-terminal" evidence="5">
    <location>
        <begin position="236"/>
        <end position="354"/>
    </location>
</feature>
<feature type="domain" description="Acyl-CoA dehydrogenase/oxidase N-terminal" evidence="6">
    <location>
        <begin position="15"/>
        <end position="120"/>
    </location>
</feature>
<comment type="similarity">
    <text evidence="2">Belongs to the acyl-CoA dehydrogenase family.</text>
</comment>
<dbReference type="Proteomes" id="UP000636579">
    <property type="component" value="Unassembled WGS sequence"/>
</dbReference>
<dbReference type="PANTHER" id="PTHR43884">
    <property type="entry name" value="ACYL-COA DEHYDROGENASE"/>
    <property type="match status" value="1"/>
</dbReference>
<evidence type="ECO:0000256" key="2">
    <source>
        <dbReference type="ARBA" id="ARBA00009347"/>
    </source>
</evidence>
<dbReference type="Pfam" id="PF00441">
    <property type="entry name" value="Acyl-CoA_dh_1"/>
    <property type="match status" value="1"/>
</dbReference>
<dbReference type="InterPro" id="IPR036250">
    <property type="entry name" value="AcylCo_DH-like_C"/>
</dbReference>
<evidence type="ECO:0000256" key="3">
    <source>
        <dbReference type="ARBA" id="ARBA00022630"/>
    </source>
</evidence>
<dbReference type="PIRSF" id="PIRSF016578">
    <property type="entry name" value="HsaA"/>
    <property type="match status" value="1"/>
</dbReference>
<evidence type="ECO:0000256" key="4">
    <source>
        <dbReference type="ARBA" id="ARBA00022827"/>
    </source>
</evidence>
<dbReference type="EMBL" id="JADBEE010000001">
    <property type="protein sequence ID" value="MBE1514485.1"/>
    <property type="molecule type" value="Genomic_DNA"/>
</dbReference>
<dbReference type="SUPFAM" id="SSF56645">
    <property type="entry name" value="Acyl-CoA dehydrogenase NM domain-like"/>
    <property type="match status" value="1"/>
</dbReference>
<dbReference type="Gene3D" id="2.40.110.10">
    <property type="entry name" value="Butyryl-CoA Dehydrogenase, subunit A, domain 2"/>
    <property type="match status" value="1"/>
</dbReference>